<sequence length="45" mass="4825">MKELTELGVLDILDAESAYNDAVAVAESLAPLAVSALHDLEKENR</sequence>
<protein>
    <submittedName>
        <fullName evidence="1">Uncharacterized protein</fullName>
    </submittedName>
</protein>
<reference evidence="1" key="1">
    <citation type="submission" date="2022-10" db="EMBL/GenBank/DDBJ databases">
        <title>The complete genomes of actinobacterial strains from the NBC collection.</title>
        <authorList>
            <person name="Joergensen T.S."/>
            <person name="Alvarez Arevalo M."/>
            <person name="Sterndorff E.B."/>
            <person name="Faurdal D."/>
            <person name="Vuksanovic O."/>
            <person name="Mourched A.-S."/>
            <person name="Charusanti P."/>
            <person name="Shaw S."/>
            <person name="Blin K."/>
            <person name="Weber T."/>
        </authorList>
    </citation>
    <scope>NUCLEOTIDE SEQUENCE</scope>
    <source>
        <strain evidence="1">NBC_00119</strain>
    </source>
</reference>
<evidence type="ECO:0000313" key="1">
    <source>
        <dbReference type="EMBL" id="WTS10845.1"/>
    </source>
</evidence>
<gene>
    <name evidence="1" type="ORF">OHU69_07040</name>
</gene>
<name>A0AAU1TZ07_9ACTN</name>
<dbReference type="AlphaFoldDB" id="A0AAU1TZ07"/>
<organism evidence="1">
    <name type="scientific">Streptomyces sp. NBC_00119</name>
    <dbReference type="NCBI Taxonomy" id="2975659"/>
    <lineage>
        <taxon>Bacteria</taxon>
        <taxon>Bacillati</taxon>
        <taxon>Actinomycetota</taxon>
        <taxon>Actinomycetes</taxon>
        <taxon>Kitasatosporales</taxon>
        <taxon>Streptomycetaceae</taxon>
        <taxon>Streptomyces</taxon>
    </lineage>
</organism>
<dbReference type="EMBL" id="CP108195">
    <property type="protein sequence ID" value="WTS10845.1"/>
    <property type="molecule type" value="Genomic_DNA"/>
</dbReference>
<proteinExistence type="predicted"/>
<accession>A0AAU1TZ07</accession>